<dbReference type="RefSeq" id="WP_104738626.1">
    <property type="nucleotide sequence ID" value="NZ_BMHR01000010.1"/>
</dbReference>
<dbReference type="AlphaFoldDB" id="A0A2P4EU87"/>
<protein>
    <submittedName>
        <fullName evidence="2">Uncharacterized protein</fullName>
    </submittedName>
</protein>
<name>A0A2P4EU87_9GAMM</name>
<sequence>MEFLKNTLAAVLVAVAFTSSGHAASLKDGGYVGCVSEEHLDQFITAAVSDDARAMDYLLNNMFCVPLSSQYQISVLDTGFTQVQFRLYVGNDAVDLWTVREAIQR</sequence>
<keyword evidence="1" id="KW-0732">Signal</keyword>
<comment type="caution">
    <text evidence="2">The sequence shown here is derived from an EMBL/GenBank/DDBJ whole genome shotgun (WGS) entry which is preliminary data.</text>
</comment>
<evidence type="ECO:0000256" key="1">
    <source>
        <dbReference type="SAM" id="SignalP"/>
    </source>
</evidence>
<dbReference type="Proteomes" id="UP000243451">
    <property type="component" value="Unassembled WGS sequence"/>
</dbReference>
<dbReference type="EMBL" id="PPSK01000010">
    <property type="protein sequence ID" value="POB03001.1"/>
    <property type="molecule type" value="Genomic_DNA"/>
</dbReference>
<evidence type="ECO:0000313" key="3">
    <source>
        <dbReference type="Proteomes" id="UP000243451"/>
    </source>
</evidence>
<reference evidence="2 3" key="1">
    <citation type="submission" date="2018-01" db="EMBL/GenBank/DDBJ databases">
        <title>Draft genome of the type strain Pseudomonas oceani DSM 100277 isolated from the deep water in Okinawa trough, northwestern Pacific Ocean.</title>
        <authorList>
            <person name="Gomila M."/>
            <person name="Mulet M."/>
            <person name="Garcia-Valdes E."/>
            <person name="Lalucat J."/>
        </authorList>
    </citation>
    <scope>NUCLEOTIDE SEQUENCE [LARGE SCALE GENOMIC DNA]</scope>
    <source>
        <strain evidence="2 3">DSM 100277</strain>
    </source>
</reference>
<feature type="signal peptide" evidence="1">
    <location>
        <begin position="1"/>
        <end position="23"/>
    </location>
</feature>
<keyword evidence="3" id="KW-1185">Reference proteome</keyword>
<gene>
    <name evidence="2" type="ORF">C1949_11585</name>
</gene>
<proteinExistence type="predicted"/>
<feature type="chain" id="PRO_5015191731" evidence="1">
    <location>
        <begin position="24"/>
        <end position="105"/>
    </location>
</feature>
<accession>A0A2P4EU87</accession>
<organism evidence="2 3">
    <name type="scientific">Halopseudomonas oceani</name>
    <dbReference type="NCBI Taxonomy" id="1708783"/>
    <lineage>
        <taxon>Bacteria</taxon>
        <taxon>Pseudomonadati</taxon>
        <taxon>Pseudomonadota</taxon>
        <taxon>Gammaproteobacteria</taxon>
        <taxon>Pseudomonadales</taxon>
        <taxon>Pseudomonadaceae</taxon>
        <taxon>Halopseudomonas</taxon>
    </lineage>
</organism>
<evidence type="ECO:0000313" key="2">
    <source>
        <dbReference type="EMBL" id="POB03001.1"/>
    </source>
</evidence>
<dbReference type="OrthoDB" id="6174490at2"/>